<dbReference type="Pfam" id="PF12276">
    <property type="entry name" value="DUF3617"/>
    <property type="match status" value="1"/>
</dbReference>
<reference evidence="4" key="1">
    <citation type="submission" date="2018-05" db="EMBL/GenBank/DDBJ databases">
        <authorList>
            <person name="Li X."/>
        </authorList>
    </citation>
    <scope>NUCLEOTIDE SEQUENCE [LARGE SCALE GENOMIC DNA]</scope>
    <source>
        <strain evidence="4">LX32</strain>
    </source>
</reference>
<keyword evidence="4" id="KW-1185">Reference proteome</keyword>
<evidence type="ECO:0008006" key="5">
    <source>
        <dbReference type="Google" id="ProtNLM"/>
    </source>
</evidence>
<organism evidence="3 4">
    <name type="scientific">Phenylobacterium soli</name>
    <dbReference type="NCBI Taxonomy" id="2170551"/>
    <lineage>
        <taxon>Bacteria</taxon>
        <taxon>Pseudomonadati</taxon>
        <taxon>Pseudomonadota</taxon>
        <taxon>Alphaproteobacteria</taxon>
        <taxon>Caulobacterales</taxon>
        <taxon>Caulobacteraceae</taxon>
        <taxon>Phenylobacterium</taxon>
    </lineage>
</organism>
<comment type="caution">
    <text evidence="3">The sequence shown here is derived from an EMBL/GenBank/DDBJ whole genome shotgun (WGS) entry which is preliminary data.</text>
</comment>
<feature type="signal peptide" evidence="2">
    <location>
        <begin position="1"/>
        <end position="16"/>
    </location>
</feature>
<gene>
    <name evidence="3" type="ORF">DJ017_17710</name>
</gene>
<proteinExistence type="predicted"/>
<dbReference type="EMBL" id="QFYQ01000002">
    <property type="protein sequence ID" value="RAK51670.1"/>
    <property type="molecule type" value="Genomic_DNA"/>
</dbReference>
<dbReference type="RefSeq" id="WP_111530232.1">
    <property type="nucleotide sequence ID" value="NZ_JBHRSG010000003.1"/>
</dbReference>
<feature type="region of interest" description="Disordered" evidence="1">
    <location>
        <begin position="29"/>
        <end position="54"/>
    </location>
</feature>
<dbReference type="PROSITE" id="PS51257">
    <property type="entry name" value="PROKAR_LIPOPROTEIN"/>
    <property type="match status" value="1"/>
</dbReference>
<keyword evidence="2" id="KW-0732">Signal</keyword>
<feature type="compositionally biased region" description="Low complexity" evidence="1">
    <location>
        <begin position="29"/>
        <end position="52"/>
    </location>
</feature>
<evidence type="ECO:0000256" key="2">
    <source>
        <dbReference type="SAM" id="SignalP"/>
    </source>
</evidence>
<feature type="chain" id="PRO_5016363629" description="DUF3617 domain-containing protein" evidence="2">
    <location>
        <begin position="17"/>
        <end position="195"/>
    </location>
</feature>
<dbReference type="Proteomes" id="UP000249254">
    <property type="component" value="Unassembled WGS sequence"/>
</dbReference>
<dbReference type="InterPro" id="IPR022061">
    <property type="entry name" value="DUF3617"/>
</dbReference>
<evidence type="ECO:0000313" key="3">
    <source>
        <dbReference type="EMBL" id="RAK51670.1"/>
    </source>
</evidence>
<dbReference type="AlphaFoldDB" id="A0A328AAN2"/>
<accession>A0A328AAN2</accession>
<evidence type="ECO:0000313" key="4">
    <source>
        <dbReference type="Proteomes" id="UP000249254"/>
    </source>
</evidence>
<protein>
    <recommendedName>
        <fullName evidence="5">DUF3617 domain-containing protein</fullName>
    </recommendedName>
</protein>
<sequence>MTQRMWIAAAAVLALAACGKKTETAQTGGNAAAPAAETPAAGAPAAGAPASARPVRKAGLWEQTVEFGKMRQTSRICLDAATDEKLGLEGNRGPNPCSESAVSAIPGGYAFRSVCDMGEGGKVTSQGKAVGDFGAKYRVDIESTTTGAAGPEMNGVRKFAIEAEWKGPCPADMKPGDIALPNGLKINPAAGAKAK</sequence>
<name>A0A328AAN2_9CAUL</name>
<dbReference type="OrthoDB" id="8113882at2"/>
<evidence type="ECO:0000256" key="1">
    <source>
        <dbReference type="SAM" id="MobiDB-lite"/>
    </source>
</evidence>